<feature type="non-terminal residue" evidence="1">
    <location>
        <position position="229"/>
    </location>
</feature>
<protein>
    <recommendedName>
        <fullName evidence="3">G protein-coupled receptor</fullName>
    </recommendedName>
</protein>
<proteinExistence type="predicted"/>
<accession>A0AAV5U863</accession>
<evidence type="ECO:0000313" key="1">
    <source>
        <dbReference type="EMBL" id="GMT02646.1"/>
    </source>
</evidence>
<keyword evidence="2" id="KW-1185">Reference proteome</keyword>
<reference evidence="1" key="1">
    <citation type="submission" date="2023-10" db="EMBL/GenBank/DDBJ databases">
        <title>Genome assembly of Pristionchus species.</title>
        <authorList>
            <person name="Yoshida K."/>
            <person name="Sommer R.J."/>
        </authorList>
    </citation>
    <scope>NUCLEOTIDE SEQUENCE</scope>
    <source>
        <strain evidence="1">RS0144</strain>
    </source>
</reference>
<dbReference type="AlphaFoldDB" id="A0AAV5U863"/>
<sequence length="229" mass="25878">MDGRVSSPRFLFHLVTVEVLLFSSRQLVVEISELTLASSLLLTNYLFDVSDRSAVRFELLAATATLKGIVLLADSLVCMVQVVGERLPVGAYLLALKALGLFLNLISRPFNNDGIRHLSYLIIPLISRFLFKTQLVQAFIRTSSLDILICRFLLKAELVQSFVRVFSRASNRNRLRSARLRAGPCRRPHVHLRRDLLGFWHLVLSRGYARLLNRNLLSRGLPLCDGSPH</sequence>
<dbReference type="Proteomes" id="UP001432027">
    <property type="component" value="Unassembled WGS sequence"/>
</dbReference>
<organism evidence="1 2">
    <name type="scientific">Pristionchus entomophagus</name>
    <dbReference type="NCBI Taxonomy" id="358040"/>
    <lineage>
        <taxon>Eukaryota</taxon>
        <taxon>Metazoa</taxon>
        <taxon>Ecdysozoa</taxon>
        <taxon>Nematoda</taxon>
        <taxon>Chromadorea</taxon>
        <taxon>Rhabditida</taxon>
        <taxon>Rhabditina</taxon>
        <taxon>Diplogasteromorpha</taxon>
        <taxon>Diplogasteroidea</taxon>
        <taxon>Neodiplogasteridae</taxon>
        <taxon>Pristionchus</taxon>
    </lineage>
</organism>
<gene>
    <name evidence="1" type="ORF">PENTCL1PPCAC_24820</name>
</gene>
<name>A0AAV5U863_9BILA</name>
<dbReference type="EMBL" id="BTSX01000005">
    <property type="protein sequence ID" value="GMT02646.1"/>
    <property type="molecule type" value="Genomic_DNA"/>
</dbReference>
<comment type="caution">
    <text evidence="1">The sequence shown here is derived from an EMBL/GenBank/DDBJ whole genome shotgun (WGS) entry which is preliminary data.</text>
</comment>
<evidence type="ECO:0008006" key="3">
    <source>
        <dbReference type="Google" id="ProtNLM"/>
    </source>
</evidence>
<evidence type="ECO:0000313" key="2">
    <source>
        <dbReference type="Proteomes" id="UP001432027"/>
    </source>
</evidence>